<accession>A0A2G5UJZ4</accession>
<evidence type="ECO:0000313" key="2">
    <source>
        <dbReference type="EMBL" id="PIC39857.1"/>
    </source>
</evidence>
<dbReference type="Proteomes" id="UP000230233">
    <property type="component" value="Chromosome III"/>
</dbReference>
<sequence>MTMNEILETLGDIFLSQEARQSTQKPFWKDFENLKYTLLQHLALFFLIRWLQEHYGMEYAPQHVPFLLMGSANALIGLLGSTQCFDVIVIVELVMATMFAFLFRFFLFFPVIAAMMVQTSRRLETVLINPLEESGNAENEQAPPTYRNARSQIKKRLESFRRRRQERVNQTSSDDVE</sequence>
<dbReference type="OrthoDB" id="10324092at2759"/>
<organism evidence="2 3">
    <name type="scientific">Caenorhabditis nigoni</name>
    <dbReference type="NCBI Taxonomy" id="1611254"/>
    <lineage>
        <taxon>Eukaryota</taxon>
        <taxon>Metazoa</taxon>
        <taxon>Ecdysozoa</taxon>
        <taxon>Nematoda</taxon>
        <taxon>Chromadorea</taxon>
        <taxon>Rhabditida</taxon>
        <taxon>Rhabditina</taxon>
        <taxon>Rhabditomorpha</taxon>
        <taxon>Rhabditoidea</taxon>
        <taxon>Rhabditidae</taxon>
        <taxon>Peloderinae</taxon>
        <taxon>Caenorhabditis</taxon>
    </lineage>
</organism>
<feature type="transmembrane region" description="Helical" evidence="1">
    <location>
        <begin position="87"/>
        <end position="113"/>
    </location>
</feature>
<keyword evidence="1" id="KW-1133">Transmembrane helix</keyword>
<dbReference type="EMBL" id="PDUG01000003">
    <property type="protein sequence ID" value="PIC39857.1"/>
    <property type="molecule type" value="Genomic_DNA"/>
</dbReference>
<evidence type="ECO:0000256" key="1">
    <source>
        <dbReference type="SAM" id="Phobius"/>
    </source>
</evidence>
<evidence type="ECO:0000313" key="3">
    <source>
        <dbReference type="Proteomes" id="UP000230233"/>
    </source>
</evidence>
<reference evidence="3" key="1">
    <citation type="submission" date="2017-10" db="EMBL/GenBank/DDBJ databases">
        <title>Rapid genome shrinkage in a self-fertile nematode reveals novel sperm competition proteins.</title>
        <authorList>
            <person name="Yin D."/>
            <person name="Schwarz E.M."/>
            <person name="Thomas C.G."/>
            <person name="Felde R.L."/>
            <person name="Korf I.F."/>
            <person name="Cutter A.D."/>
            <person name="Schartner C.M."/>
            <person name="Ralston E.J."/>
            <person name="Meyer B.J."/>
            <person name="Haag E.S."/>
        </authorList>
    </citation>
    <scope>NUCLEOTIDE SEQUENCE [LARGE SCALE GENOMIC DNA]</scope>
    <source>
        <strain evidence="3">JU1422</strain>
    </source>
</reference>
<comment type="caution">
    <text evidence="2">The sequence shown here is derived from an EMBL/GenBank/DDBJ whole genome shotgun (WGS) entry which is preliminary data.</text>
</comment>
<name>A0A2G5UJZ4_9PELO</name>
<gene>
    <name evidence="2" type="primary">Cni-T04A6.2</name>
    <name evidence="2" type="synonym">Cnig_chr_III.g11414</name>
    <name evidence="2" type="ORF">B9Z55_011414</name>
</gene>
<keyword evidence="1" id="KW-0472">Membrane</keyword>
<proteinExistence type="predicted"/>
<keyword evidence="1" id="KW-0812">Transmembrane</keyword>
<keyword evidence="3" id="KW-1185">Reference proteome</keyword>
<protein>
    <submittedName>
        <fullName evidence="2">Uncharacterized protein</fullName>
    </submittedName>
</protein>
<dbReference type="AlphaFoldDB" id="A0A2G5UJZ4"/>